<proteinExistence type="inferred from homology"/>
<feature type="transmembrane region" description="Helical" evidence="6">
    <location>
        <begin position="106"/>
        <end position="123"/>
    </location>
</feature>
<organism evidence="7 8">
    <name type="scientific">Cysteiniphilum litorale</name>
    <dbReference type="NCBI Taxonomy" id="2056700"/>
    <lineage>
        <taxon>Bacteria</taxon>
        <taxon>Pseudomonadati</taxon>
        <taxon>Pseudomonadota</taxon>
        <taxon>Gammaproteobacteria</taxon>
        <taxon>Thiotrichales</taxon>
        <taxon>Fastidiosibacteraceae</taxon>
        <taxon>Cysteiniphilum</taxon>
    </lineage>
</organism>
<dbReference type="PANTHER" id="PTHR43483">
    <property type="entry name" value="MEMBRANE TRANSPORTER PROTEIN HI_0806-RELATED"/>
    <property type="match status" value="1"/>
</dbReference>
<keyword evidence="8" id="KW-1185">Reference proteome</keyword>
<keyword evidence="4 6" id="KW-1133">Transmembrane helix</keyword>
<dbReference type="AlphaFoldDB" id="A0A8J2Z4L1"/>
<dbReference type="InterPro" id="IPR002781">
    <property type="entry name" value="TM_pro_TauE-like"/>
</dbReference>
<keyword evidence="6" id="KW-1003">Cell membrane</keyword>
<gene>
    <name evidence="7" type="ORF">GCM10010995_12910</name>
</gene>
<keyword evidence="5 6" id="KW-0472">Membrane</keyword>
<dbReference type="EMBL" id="BMJS01000011">
    <property type="protein sequence ID" value="GGF97071.1"/>
    <property type="molecule type" value="Genomic_DNA"/>
</dbReference>
<evidence type="ECO:0000256" key="1">
    <source>
        <dbReference type="ARBA" id="ARBA00004141"/>
    </source>
</evidence>
<reference evidence="7" key="1">
    <citation type="journal article" date="2014" name="Int. J. Syst. Evol. Microbiol.">
        <title>Complete genome sequence of Corynebacterium casei LMG S-19264T (=DSM 44701T), isolated from a smear-ripened cheese.</title>
        <authorList>
            <consortium name="US DOE Joint Genome Institute (JGI-PGF)"/>
            <person name="Walter F."/>
            <person name="Albersmeier A."/>
            <person name="Kalinowski J."/>
            <person name="Ruckert C."/>
        </authorList>
    </citation>
    <scope>NUCLEOTIDE SEQUENCE</scope>
    <source>
        <strain evidence="7">CGMCC 1.15758</strain>
    </source>
</reference>
<feature type="transmembrane region" description="Helical" evidence="6">
    <location>
        <begin position="143"/>
        <end position="167"/>
    </location>
</feature>
<comment type="caution">
    <text evidence="7">The sequence shown here is derived from an EMBL/GenBank/DDBJ whole genome shotgun (WGS) entry which is preliminary data.</text>
</comment>
<feature type="transmembrane region" description="Helical" evidence="6">
    <location>
        <begin position="6"/>
        <end position="34"/>
    </location>
</feature>
<protein>
    <recommendedName>
        <fullName evidence="6">Probable membrane transporter protein</fullName>
    </recommendedName>
</protein>
<feature type="transmembrane region" description="Helical" evidence="6">
    <location>
        <begin position="46"/>
        <end position="68"/>
    </location>
</feature>
<dbReference type="Proteomes" id="UP000636949">
    <property type="component" value="Unassembled WGS sequence"/>
</dbReference>
<dbReference type="GO" id="GO:0005886">
    <property type="term" value="C:plasma membrane"/>
    <property type="evidence" value="ECO:0007669"/>
    <property type="project" value="UniProtKB-SubCell"/>
</dbReference>
<feature type="transmembrane region" description="Helical" evidence="6">
    <location>
        <begin position="179"/>
        <end position="202"/>
    </location>
</feature>
<dbReference type="PANTHER" id="PTHR43483:SF3">
    <property type="entry name" value="MEMBRANE TRANSPORTER PROTEIN HI_0806-RELATED"/>
    <property type="match status" value="1"/>
</dbReference>
<comment type="similarity">
    <text evidence="2 6">Belongs to the 4-toluene sulfonate uptake permease (TSUP) (TC 2.A.102) family.</text>
</comment>
<feature type="transmembrane region" description="Helical" evidence="6">
    <location>
        <begin position="214"/>
        <end position="235"/>
    </location>
</feature>
<evidence type="ECO:0000313" key="8">
    <source>
        <dbReference type="Proteomes" id="UP000636949"/>
    </source>
</evidence>
<evidence type="ECO:0000256" key="2">
    <source>
        <dbReference type="ARBA" id="ARBA00009142"/>
    </source>
</evidence>
<evidence type="ECO:0000256" key="6">
    <source>
        <dbReference type="RuleBase" id="RU363041"/>
    </source>
</evidence>
<dbReference type="Pfam" id="PF01925">
    <property type="entry name" value="TauE"/>
    <property type="match status" value="1"/>
</dbReference>
<name>A0A8J2Z4L1_9GAMM</name>
<sequence>MIVLMIYLVAGIVTGILSAWVGAGGGAIIIPLMLVVCKYQGMSNVIAIHLAVSTSLAFIMINAFYNAYKHYRHGHLVLTILKNALPMIFVGAILGTIISEFMPARAIEILFAVVLLVSLIKTFRLKKTHASEDIVMPSKGSCIFLGSTTGLLSSIVGIGGSSIVNPYMKHYHYPMKNCAAMAAATAFPTGLVATITMLVSSYHAAGIPAYSLGYLYLPAFCGLLVGSVIGTPIGIRIVKKCPEVVSLWLFRLILIYVIIDML</sequence>
<evidence type="ECO:0000256" key="5">
    <source>
        <dbReference type="ARBA" id="ARBA00023136"/>
    </source>
</evidence>
<accession>A0A8J2Z4L1</accession>
<keyword evidence="3 6" id="KW-0812">Transmembrane</keyword>
<feature type="transmembrane region" description="Helical" evidence="6">
    <location>
        <begin position="80"/>
        <end position="99"/>
    </location>
</feature>
<reference evidence="7" key="2">
    <citation type="submission" date="2020-09" db="EMBL/GenBank/DDBJ databases">
        <authorList>
            <person name="Sun Q."/>
            <person name="Zhou Y."/>
        </authorList>
    </citation>
    <scope>NUCLEOTIDE SEQUENCE</scope>
    <source>
        <strain evidence="7">CGMCC 1.15758</strain>
    </source>
</reference>
<evidence type="ECO:0000256" key="3">
    <source>
        <dbReference type="ARBA" id="ARBA00022692"/>
    </source>
</evidence>
<dbReference type="RefSeq" id="WP_224742322.1">
    <property type="nucleotide sequence ID" value="NZ_BMJS01000011.1"/>
</dbReference>
<evidence type="ECO:0000256" key="4">
    <source>
        <dbReference type="ARBA" id="ARBA00022989"/>
    </source>
</evidence>
<evidence type="ECO:0000313" key="7">
    <source>
        <dbReference type="EMBL" id="GGF97071.1"/>
    </source>
</evidence>
<comment type="subcellular location">
    <subcellularLocation>
        <location evidence="6">Cell membrane</location>
        <topology evidence="6">Multi-pass membrane protein</topology>
    </subcellularLocation>
    <subcellularLocation>
        <location evidence="1">Membrane</location>
        <topology evidence="1">Multi-pass membrane protein</topology>
    </subcellularLocation>
</comment>
<feature type="transmembrane region" description="Helical" evidence="6">
    <location>
        <begin position="242"/>
        <end position="259"/>
    </location>
</feature>